<evidence type="ECO:0000256" key="3">
    <source>
        <dbReference type="ARBA" id="ARBA00022530"/>
    </source>
</evidence>
<keyword evidence="20" id="KW-1185">Reference proteome</keyword>
<evidence type="ECO:0000256" key="16">
    <source>
        <dbReference type="SAM" id="SignalP"/>
    </source>
</evidence>
<evidence type="ECO:0000256" key="12">
    <source>
        <dbReference type="ARBA" id="ARBA00058139"/>
    </source>
</evidence>
<dbReference type="GO" id="GO:0004867">
    <property type="term" value="F:serine-type endopeptidase inhibitor activity"/>
    <property type="evidence" value="ECO:0007669"/>
    <property type="project" value="UniProtKB-KW"/>
</dbReference>
<evidence type="ECO:0000256" key="14">
    <source>
        <dbReference type="ARBA" id="ARBA00070674"/>
    </source>
</evidence>
<dbReference type="InterPro" id="IPR002035">
    <property type="entry name" value="VWF_A"/>
</dbReference>
<dbReference type="PRINTS" id="PR00453">
    <property type="entry name" value="VWFADOMAIN"/>
</dbReference>
<dbReference type="InterPro" id="IPR020901">
    <property type="entry name" value="Prtase_inh_Kunz-CS"/>
</dbReference>
<evidence type="ECO:0000256" key="10">
    <source>
        <dbReference type="ARBA" id="ARBA00023119"/>
    </source>
</evidence>
<evidence type="ECO:0000256" key="11">
    <source>
        <dbReference type="ARBA" id="ARBA00023157"/>
    </source>
</evidence>
<evidence type="ECO:0000256" key="6">
    <source>
        <dbReference type="ARBA" id="ARBA00022737"/>
    </source>
</evidence>
<keyword evidence="7" id="KW-0084">Basement membrane</keyword>
<dbReference type="Pfam" id="PF00014">
    <property type="entry name" value="Kunitz_BPTI"/>
    <property type="match status" value="1"/>
</dbReference>
<feature type="domain" description="BPTI/Kunitz inhibitor" evidence="18">
    <location>
        <begin position="746"/>
        <end position="791"/>
    </location>
</feature>
<dbReference type="CDD" id="cd01450">
    <property type="entry name" value="vWFA_subfamily_ECM"/>
    <property type="match status" value="1"/>
</dbReference>
<keyword evidence="9" id="KW-0722">Serine protease inhibitor</keyword>
<feature type="compositionally biased region" description="Basic and acidic residues" evidence="15">
    <location>
        <begin position="246"/>
        <end position="255"/>
    </location>
</feature>
<keyword evidence="3" id="KW-0272">Extracellular matrix</keyword>
<reference evidence="19 20" key="1">
    <citation type="submission" date="2020-06" db="EMBL/GenBank/DDBJ databases">
        <authorList>
            <consortium name="Wellcome Sanger Institute Data Sharing"/>
        </authorList>
    </citation>
    <scope>NUCLEOTIDE SEQUENCE [LARGE SCALE GENOMIC DNA]</scope>
</reference>
<evidence type="ECO:0000313" key="19">
    <source>
        <dbReference type="Ensembl" id="ENSDCDP00010011690.1"/>
    </source>
</evidence>
<dbReference type="GO" id="GO:0005604">
    <property type="term" value="C:basement membrane"/>
    <property type="evidence" value="ECO:0007669"/>
    <property type="project" value="UniProtKB-SubCell"/>
</dbReference>
<feature type="domain" description="VWFA" evidence="17">
    <location>
        <begin position="23"/>
        <end position="205"/>
    </location>
</feature>
<comment type="subcellular location">
    <subcellularLocation>
        <location evidence="1">Secreted</location>
        <location evidence="1">Extracellular space</location>
        <location evidence="1">Extracellular matrix</location>
        <location evidence="1">Basement membrane</location>
    </subcellularLocation>
</comment>
<name>A0AAY4ATL0_9TELE</name>
<comment type="function">
    <text evidence="12">May act as a cell-binding protein.</text>
</comment>
<protein>
    <recommendedName>
        <fullName evidence="14">Collagen alpha-1(XXVIII) chain</fullName>
    </recommendedName>
</protein>
<dbReference type="InterPro" id="IPR050525">
    <property type="entry name" value="ECM_Assembly_Org"/>
</dbReference>
<keyword evidence="5 16" id="KW-0732">Signal</keyword>
<evidence type="ECO:0000256" key="9">
    <source>
        <dbReference type="ARBA" id="ARBA00022900"/>
    </source>
</evidence>
<feature type="region of interest" description="Disordered" evidence="15">
    <location>
        <begin position="212"/>
        <end position="496"/>
    </location>
</feature>
<evidence type="ECO:0000256" key="5">
    <source>
        <dbReference type="ARBA" id="ARBA00022729"/>
    </source>
</evidence>
<dbReference type="SMART" id="SM00327">
    <property type="entry name" value="VWA"/>
    <property type="match status" value="2"/>
</dbReference>
<dbReference type="Gene3D" id="3.40.50.410">
    <property type="entry name" value="von Willebrand factor, type A domain"/>
    <property type="match status" value="2"/>
</dbReference>
<feature type="compositionally biased region" description="Gly residues" evidence="15">
    <location>
        <begin position="282"/>
        <end position="293"/>
    </location>
</feature>
<dbReference type="Proteomes" id="UP000694580">
    <property type="component" value="Chromosome 5"/>
</dbReference>
<accession>A0AAY4ATL0</accession>
<dbReference type="InterPro" id="IPR036465">
    <property type="entry name" value="vWFA_dom_sf"/>
</dbReference>
<keyword evidence="10" id="KW-0176">Collagen</keyword>
<dbReference type="FunFam" id="3.40.50.410:FF:000003">
    <property type="entry name" value="Collagen type VI alpha 3 chain"/>
    <property type="match status" value="1"/>
</dbReference>
<evidence type="ECO:0000256" key="1">
    <source>
        <dbReference type="ARBA" id="ARBA00004302"/>
    </source>
</evidence>
<dbReference type="PRINTS" id="PR00759">
    <property type="entry name" value="BASICPTASE"/>
</dbReference>
<keyword evidence="8" id="KW-0130">Cell adhesion</keyword>
<dbReference type="GO" id="GO:0005581">
    <property type="term" value="C:collagen trimer"/>
    <property type="evidence" value="ECO:0007669"/>
    <property type="project" value="UniProtKB-KW"/>
</dbReference>
<feature type="signal peptide" evidence="16">
    <location>
        <begin position="1"/>
        <end position="21"/>
    </location>
</feature>
<dbReference type="SUPFAM" id="SSF53300">
    <property type="entry name" value="vWA-like"/>
    <property type="match status" value="2"/>
</dbReference>
<feature type="domain" description="VWFA" evidence="17">
    <location>
        <begin position="524"/>
        <end position="707"/>
    </location>
</feature>
<keyword evidence="6" id="KW-0677">Repeat</keyword>
<evidence type="ECO:0000256" key="13">
    <source>
        <dbReference type="ARBA" id="ARBA00061466"/>
    </source>
</evidence>
<dbReference type="Gene3D" id="4.10.410.10">
    <property type="entry name" value="Pancreatic trypsin inhibitor Kunitz domain"/>
    <property type="match status" value="1"/>
</dbReference>
<keyword evidence="11" id="KW-1015">Disulfide bond</keyword>
<evidence type="ECO:0000256" key="15">
    <source>
        <dbReference type="SAM" id="MobiDB-lite"/>
    </source>
</evidence>
<evidence type="ECO:0000256" key="7">
    <source>
        <dbReference type="ARBA" id="ARBA00022869"/>
    </source>
</evidence>
<evidence type="ECO:0000256" key="4">
    <source>
        <dbReference type="ARBA" id="ARBA00022690"/>
    </source>
</evidence>
<keyword evidence="2" id="KW-0964">Secreted</keyword>
<dbReference type="GO" id="GO:0007155">
    <property type="term" value="P:cell adhesion"/>
    <property type="evidence" value="ECO:0007669"/>
    <property type="project" value="UniProtKB-KW"/>
</dbReference>
<evidence type="ECO:0000256" key="8">
    <source>
        <dbReference type="ARBA" id="ARBA00022889"/>
    </source>
</evidence>
<feature type="compositionally biased region" description="Basic and acidic residues" evidence="15">
    <location>
        <begin position="473"/>
        <end position="496"/>
    </location>
</feature>
<dbReference type="PROSITE" id="PS00280">
    <property type="entry name" value="BPTI_KUNITZ_1"/>
    <property type="match status" value="1"/>
</dbReference>
<proteinExistence type="inferred from homology"/>
<keyword evidence="4" id="KW-0646">Protease inhibitor</keyword>
<dbReference type="PROSITE" id="PS50234">
    <property type="entry name" value="VWFA"/>
    <property type="match status" value="2"/>
</dbReference>
<dbReference type="CDD" id="cd22628">
    <property type="entry name" value="Kunitz_collagen_alpha1_XXVIII"/>
    <property type="match status" value="1"/>
</dbReference>
<dbReference type="FunFam" id="4.10.410.10:FF:000020">
    <property type="entry name" value="Collagen, type VI, alpha 3"/>
    <property type="match status" value="1"/>
</dbReference>
<evidence type="ECO:0000313" key="20">
    <source>
        <dbReference type="Proteomes" id="UP000694580"/>
    </source>
</evidence>
<dbReference type="InterPro" id="IPR002223">
    <property type="entry name" value="Kunitz_BPTI"/>
</dbReference>
<comment type="similarity">
    <text evidence="13">Belongs to the VWA-containing collagen family.</text>
</comment>
<reference evidence="19" key="3">
    <citation type="submission" date="2025-09" db="UniProtKB">
        <authorList>
            <consortium name="Ensembl"/>
        </authorList>
    </citation>
    <scope>IDENTIFICATION</scope>
</reference>
<organism evidence="19 20">
    <name type="scientific">Denticeps clupeoides</name>
    <name type="common">denticle herring</name>
    <dbReference type="NCBI Taxonomy" id="299321"/>
    <lineage>
        <taxon>Eukaryota</taxon>
        <taxon>Metazoa</taxon>
        <taxon>Chordata</taxon>
        <taxon>Craniata</taxon>
        <taxon>Vertebrata</taxon>
        <taxon>Euteleostomi</taxon>
        <taxon>Actinopterygii</taxon>
        <taxon>Neopterygii</taxon>
        <taxon>Teleostei</taxon>
        <taxon>Clupei</taxon>
        <taxon>Clupeiformes</taxon>
        <taxon>Denticipitoidei</taxon>
        <taxon>Denticipitidae</taxon>
        <taxon>Denticeps</taxon>
    </lineage>
</organism>
<dbReference type="FunFam" id="3.40.50.410:FF:000051">
    <property type="entry name" value="Collagen type XXVIII alpha 1 chain"/>
    <property type="match status" value="1"/>
</dbReference>
<dbReference type="SUPFAM" id="SSF57362">
    <property type="entry name" value="BPTI-like"/>
    <property type="match status" value="1"/>
</dbReference>
<sequence>MRPPGILSPPLMCLFSGHVCALDIAFILDSSESAKLLLFGSEKTFVNSFSQKVTQMKLGDWELRIRLAAIQYSSIVFVDHKFSDWKNLDEFLKRLGDMVYIGQGTYTTYAITNATQLFHQETRPDSVRVALLMTDGQDHPRNPDVISAAAEAKSSNIKIFTIGLTDVAQQTQARAKLRAIASAPAQQFVHSLREARLEETLLQEIVRIQGLPGPNGLRGTGEPGLPGPPGLPGKQGVQGEPGEGEPGPKGERGFEGPKGGRGPSGVGIKGQQGNVGPPGAPGPLGGPGTGIQGEKGNQGPIGPPGVRGLPGLGLIGPKGEQGFAGEPGLPGERGIGPPGPKGEHGLVGLNGPPGSPGDDGSTGTKGNQGVPGPPGSIGPPGRGIPGAKGDSGPVGPVGPMGEPGVGIIGPKGERGTAGPTGSPGGKGNGYPGPPGAPGMPGLTGEAGPEGRDAGYQGLPGPRGEPGNGLPGVKGDRGFTGERGIKGEKGVHGELGSEGRPRAEIIEIVRSICACGMVCRVTPLELVFVIDSSESVGPENFAIVKDFVNGIVDHASVSPNVTRVGVVLYSHIHMVVTSLAQNATQDDVKSAVRRMVYLGEGTYTGSALRQSNRLFQAARPSIRKVAVVITDGQTDTRDVVKLEDAVREAHSANIETFVIGVVNQSDPFYEDFLAELNIMASDPDKEHVFMVHDFSTLPALENKLLQHICERNNGELLSRVPSTHLATAYGEFRILFFIERLPLEALDPGPCGTYVVKWYFEPKANSCAQFWYGGCKGNQNRFDTEKSCRSACVKG</sequence>
<dbReference type="SMART" id="SM00131">
    <property type="entry name" value="KU"/>
    <property type="match status" value="1"/>
</dbReference>
<feature type="compositionally biased region" description="Gly residues" evidence="15">
    <location>
        <begin position="256"/>
        <end position="270"/>
    </location>
</feature>
<dbReference type="PROSITE" id="PS50279">
    <property type="entry name" value="BPTI_KUNITZ_2"/>
    <property type="match status" value="1"/>
</dbReference>
<reference evidence="19" key="2">
    <citation type="submission" date="2025-08" db="UniProtKB">
        <authorList>
            <consortium name="Ensembl"/>
        </authorList>
    </citation>
    <scope>IDENTIFICATION</scope>
</reference>
<dbReference type="Ensembl" id="ENSDCDT00010012251.1">
    <property type="protein sequence ID" value="ENSDCDP00010011690.1"/>
    <property type="gene ID" value="ENSDCDG00010005199.1"/>
</dbReference>
<feature type="compositionally biased region" description="Gly residues" evidence="15">
    <location>
        <begin position="421"/>
        <end position="430"/>
    </location>
</feature>
<dbReference type="PANTHER" id="PTHR24020">
    <property type="entry name" value="COLLAGEN ALPHA"/>
    <property type="match status" value="1"/>
</dbReference>
<dbReference type="AlphaFoldDB" id="A0AAY4ATL0"/>
<evidence type="ECO:0000256" key="2">
    <source>
        <dbReference type="ARBA" id="ARBA00022525"/>
    </source>
</evidence>
<dbReference type="Pfam" id="PF00092">
    <property type="entry name" value="VWA"/>
    <property type="match status" value="2"/>
</dbReference>
<dbReference type="PANTHER" id="PTHR24020:SF18">
    <property type="entry name" value="COLLAGEN ALPHA-1(VI) CHAIN"/>
    <property type="match status" value="1"/>
</dbReference>
<dbReference type="GeneTree" id="ENSGT00940000161647"/>
<evidence type="ECO:0000259" key="17">
    <source>
        <dbReference type="PROSITE" id="PS50234"/>
    </source>
</evidence>
<evidence type="ECO:0000259" key="18">
    <source>
        <dbReference type="PROSITE" id="PS50279"/>
    </source>
</evidence>
<feature type="chain" id="PRO_5044268283" description="Collagen alpha-1(XXVIII) chain" evidence="16">
    <location>
        <begin position="22"/>
        <end position="794"/>
    </location>
</feature>
<dbReference type="InterPro" id="IPR036880">
    <property type="entry name" value="Kunitz_BPTI_sf"/>
</dbReference>